<dbReference type="EMBL" id="FUYR01000004">
    <property type="protein sequence ID" value="SKB87238.1"/>
    <property type="molecule type" value="Genomic_DNA"/>
</dbReference>
<accession>A0A1T5ETQ6</accession>
<dbReference type="InterPro" id="IPR011335">
    <property type="entry name" value="Restrct_endonuc-II-like"/>
</dbReference>
<dbReference type="Pfam" id="PF04480">
    <property type="entry name" value="DUF559"/>
    <property type="match status" value="1"/>
</dbReference>
<keyword evidence="2" id="KW-0255">Endonuclease</keyword>
<name>A0A1T5ETQ6_9SPHI</name>
<reference evidence="3" key="1">
    <citation type="submission" date="2017-02" db="EMBL/GenBank/DDBJ databases">
        <authorList>
            <person name="Varghese N."/>
            <person name="Submissions S."/>
        </authorList>
    </citation>
    <scope>NUCLEOTIDE SEQUENCE [LARGE SCALE GENOMIC DNA]</scope>
    <source>
        <strain evidence="3">DSM 22385</strain>
    </source>
</reference>
<proteinExistence type="predicted"/>
<evidence type="ECO:0000259" key="1">
    <source>
        <dbReference type="Pfam" id="PF04480"/>
    </source>
</evidence>
<dbReference type="GO" id="GO:0004519">
    <property type="term" value="F:endonuclease activity"/>
    <property type="evidence" value="ECO:0007669"/>
    <property type="project" value="UniProtKB-KW"/>
</dbReference>
<feature type="domain" description="DUF559" evidence="1">
    <location>
        <begin position="14"/>
        <end position="118"/>
    </location>
</feature>
<dbReference type="RefSeq" id="WP_079703713.1">
    <property type="nucleotide sequence ID" value="NZ_FUYR01000004.1"/>
</dbReference>
<evidence type="ECO:0000313" key="2">
    <source>
        <dbReference type="EMBL" id="SKB87238.1"/>
    </source>
</evidence>
<gene>
    <name evidence="2" type="ORF">SAMN05661099_3206</name>
</gene>
<dbReference type="CDD" id="cd01038">
    <property type="entry name" value="Endonuclease_DUF559"/>
    <property type="match status" value="1"/>
</dbReference>
<protein>
    <submittedName>
        <fullName evidence="2">Very-short-patch-repair endonuclease</fullName>
    </submittedName>
</protein>
<sequence>MAPPKIHSVPYLRNRRSTLRNNPTPTEKYLWNYLKGKQLLGRKFRRQQSIGNYIVDFYCASERLVIELDGDVHSQPEQMTYDICRDEFLKKLGFKILRVKNELVYLNLPEVVRLIVERFD</sequence>
<keyword evidence="2" id="KW-0540">Nuclease</keyword>
<dbReference type="OrthoDB" id="9798754at2"/>
<dbReference type="AlphaFoldDB" id="A0A1T5ETQ6"/>
<organism evidence="2 3">
    <name type="scientific">Daejeonella lutea</name>
    <dbReference type="NCBI Taxonomy" id="572036"/>
    <lineage>
        <taxon>Bacteria</taxon>
        <taxon>Pseudomonadati</taxon>
        <taxon>Bacteroidota</taxon>
        <taxon>Sphingobacteriia</taxon>
        <taxon>Sphingobacteriales</taxon>
        <taxon>Sphingobacteriaceae</taxon>
        <taxon>Daejeonella</taxon>
    </lineage>
</organism>
<evidence type="ECO:0000313" key="3">
    <source>
        <dbReference type="Proteomes" id="UP000189981"/>
    </source>
</evidence>
<keyword evidence="3" id="KW-1185">Reference proteome</keyword>
<dbReference type="InterPro" id="IPR047216">
    <property type="entry name" value="Endonuclease_DUF559_bact"/>
</dbReference>
<dbReference type="Gene3D" id="3.40.960.10">
    <property type="entry name" value="VSR Endonuclease"/>
    <property type="match status" value="1"/>
</dbReference>
<dbReference type="STRING" id="572036.SAMN05661099_3206"/>
<dbReference type="PANTHER" id="PTHR38590:SF1">
    <property type="entry name" value="BLL0828 PROTEIN"/>
    <property type="match status" value="1"/>
</dbReference>
<dbReference type="SUPFAM" id="SSF52980">
    <property type="entry name" value="Restriction endonuclease-like"/>
    <property type="match status" value="1"/>
</dbReference>
<dbReference type="Proteomes" id="UP000189981">
    <property type="component" value="Unassembled WGS sequence"/>
</dbReference>
<dbReference type="PANTHER" id="PTHR38590">
    <property type="entry name" value="BLL0828 PROTEIN"/>
    <property type="match status" value="1"/>
</dbReference>
<dbReference type="InterPro" id="IPR007569">
    <property type="entry name" value="DUF559"/>
</dbReference>
<keyword evidence="2" id="KW-0378">Hydrolase</keyword>